<proteinExistence type="predicted"/>
<dbReference type="Pfam" id="PF11398">
    <property type="entry name" value="DUF2813"/>
    <property type="match status" value="1"/>
</dbReference>
<comment type="caution">
    <text evidence="2">The sequence shown here is derived from an EMBL/GenBank/DDBJ whole genome shotgun (WGS) entry which is preliminary data.</text>
</comment>
<keyword evidence="2" id="KW-0255">Endonuclease</keyword>
<name>A0A328C4H8_9PAST</name>
<feature type="domain" description="OLD protein-like TOPRIM" evidence="1">
    <location>
        <begin position="351"/>
        <end position="415"/>
    </location>
</feature>
<dbReference type="EMBL" id="PTPX01000006">
    <property type="protein sequence ID" value="RAL19434.1"/>
    <property type="molecule type" value="Genomic_DNA"/>
</dbReference>
<dbReference type="PANTHER" id="PTHR32182:SF19">
    <property type="entry name" value="HOMOLOGY WITH RECF PROTEIN"/>
    <property type="match status" value="1"/>
</dbReference>
<dbReference type="InterPro" id="IPR027417">
    <property type="entry name" value="P-loop_NTPase"/>
</dbReference>
<protein>
    <submittedName>
        <fullName evidence="2">ATP-dependent endonuclease</fullName>
    </submittedName>
</protein>
<dbReference type="Gene3D" id="3.40.50.300">
    <property type="entry name" value="P-loop containing nucleotide triphosphate hydrolases"/>
    <property type="match status" value="1"/>
</dbReference>
<dbReference type="PANTHER" id="PTHR32182">
    <property type="entry name" value="DNA REPLICATION AND REPAIR PROTEIN RECF"/>
    <property type="match status" value="1"/>
</dbReference>
<dbReference type="InterPro" id="IPR034139">
    <property type="entry name" value="TOPRIM_OLD"/>
</dbReference>
<dbReference type="InterPro" id="IPR022602">
    <property type="entry name" value="DUF2813"/>
</dbReference>
<dbReference type="RefSeq" id="WP_111749398.1">
    <property type="nucleotide sequence ID" value="NZ_PTPX01000006.1"/>
</dbReference>
<evidence type="ECO:0000259" key="1">
    <source>
        <dbReference type="Pfam" id="PF20469"/>
    </source>
</evidence>
<dbReference type="GO" id="GO:0000731">
    <property type="term" value="P:DNA synthesis involved in DNA repair"/>
    <property type="evidence" value="ECO:0007669"/>
    <property type="project" value="TreeGrafter"/>
</dbReference>
<keyword evidence="2" id="KW-0378">Hydrolase</keyword>
<accession>A0A328C4H8</accession>
<dbReference type="Proteomes" id="UP000248689">
    <property type="component" value="Unassembled WGS sequence"/>
</dbReference>
<reference evidence="3" key="1">
    <citation type="submission" date="2018-02" db="EMBL/GenBank/DDBJ databases">
        <title>Glaesserella australis sp. nov., isolated from the lungs of pigs.</title>
        <authorList>
            <person name="Turni C."/>
            <person name="Christensen H."/>
        </authorList>
    </citation>
    <scope>NUCLEOTIDE SEQUENCE [LARGE SCALE GENOMIC DNA]</scope>
    <source>
        <strain evidence="3">HS4635</strain>
    </source>
</reference>
<keyword evidence="3" id="KW-1185">Reference proteome</keyword>
<keyword evidence="2" id="KW-0540">Nuclease</keyword>
<dbReference type="Pfam" id="PF20469">
    <property type="entry name" value="OLD-like_TOPRIM"/>
    <property type="match status" value="1"/>
</dbReference>
<evidence type="ECO:0000313" key="2">
    <source>
        <dbReference type="EMBL" id="RAL19434.1"/>
    </source>
</evidence>
<sequence length="524" mass="60891">MYLRNIDIVGFRGISRLSMTLRPNMVLIGENAWGKSSLLDALSLIFNAEQKRYQFLYSDFHVTAGKSPSVSNQITLLFSFSNSFIDEHLDLQHQCYQALFIEHQDQYHRVYLKVSGERTENEIQTYYDFIDQNGEEIYLENKEEIITKLLQYFPVFRFRDARLKEHRSFKQCYIDDGDGCNHLFDEKINALVLLLQYYFFHDENKQLLLKTIPDPSVLWSKVKQLCSDLRTGDLALRQTLFEKISQFFIPISEKSEFGAVLQPIVLFEDPDARLHPRMVAIIWELMQFLPIQRITTTNSVELLSQVELRSICRLVRSPNAIKAYQLSKYTLSKQALRRLTFHIHYNRSIALFANAWILVEGETEVWLLSALAEQLGINLELEGIRIVEFAQSGLTPLLKYVKAMGIEWHVLTDGDIAGKKYAEAVKSMLDEHETTSERLTILPKSDIEHFLYFSGFASIFIHLSRWKAQGNYYPATKIIQQAIRRTSKPDLALALASEIQKRGKESIPTLFTRLFSRVINFVRE</sequence>
<organism evidence="2 3">
    <name type="scientific">Glaesserella australis</name>
    <dbReference type="NCBI Taxonomy" id="2094024"/>
    <lineage>
        <taxon>Bacteria</taxon>
        <taxon>Pseudomonadati</taxon>
        <taxon>Pseudomonadota</taxon>
        <taxon>Gammaproteobacteria</taxon>
        <taxon>Pasteurellales</taxon>
        <taxon>Pasteurellaceae</taxon>
        <taxon>Glaesserella</taxon>
    </lineage>
</organism>
<dbReference type="GO" id="GO:0004519">
    <property type="term" value="F:endonuclease activity"/>
    <property type="evidence" value="ECO:0007669"/>
    <property type="project" value="UniProtKB-KW"/>
</dbReference>
<gene>
    <name evidence="2" type="ORF">C5N92_03030</name>
</gene>
<dbReference type="CDD" id="cd01026">
    <property type="entry name" value="TOPRIM_OLD"/>
    <property type="match status" value="1"/>
</dbReference>
<dbReference type="OrthoDB" id="5836727at2"/>
<dbReference type="SUPFAM" id="SSF52540">
    <property type="entry name" value="P-loop containing nucleoside triphosphate hydrolases"/>
    <property type="match status" value="1"/>
</dbReference>
<evidence type="ECO:0000313" key="3">
    <source>
        <dbReference type="Proteomes" id="UP000248689"/>
    </source>
</evidence>
<dbReference type="GO" id="GO:0006302">
    <property type="term" value="P:double-strand break repair"/>
    <property type="evidence" value="ECO:0007669"/>
    <property type="project" value="TreeGrafter"/>
</dbReference>
<dbReference type="AlphaFoldDB" id="A0A328C4H8"/>